<evidence type="ECO:0000256" key="1">
    <source>
        <dbReference type="SAM" id="MobiDB-lite"/>
    </source>
</evidence>
<evidence type="ECO:0000313" key="3">
    <source>
        <dbReference type="Proteomes" id="UP000011693"/>
    </source>
</evidence>
<sequence>MISDDLEKRVPEKVDKRLEQRSEEPEEMLSG</sequence>
<accession>M0AQA1</accession>
<reference evidence="2 3" key="1">
    <citation type="journal article" date="2014" name="PLoS Genet.">
        <title>Phylogenetically driven sequencing of extremely halophilic archaea reveals strategies for static and dynamic osmo-response.</title>
        <authorList>
            <person name="Becker E.A."/>
            <person name="Seitzer P.M."/>
            <person name="Tritt A."/>
            <person name="Larsen D."/>
            <person name="Krusor M."/>
            <person name="Yao A.I."/>
            <person name="Wu D."/>
            <person name="Madern D."/>
            <person name="Eisen J.A."/>
            <person name="Darling A.E."/>
            <person name="Facciotti M.T."/>
        </authorList>
    </citation>
    <scope>NUCLEOTIDE SEQUENCE [LARGE SCALE GENOMIC DNA]</scope>
    <source>
        <strain evidence="2 3">JCM 10990</strain>
    </source>
</reference>
<comment type="caution">
    <text evidence="2">The sequence shown here is derived from an EMBL/GenBank/DDBJ whole genome shotgun (WGS) entry which is preliminary data.</text>
</comment>
<dbReference type="AlphaFoldDB" id="M0AQA1"/>
<dbReference type="EMBL" id="AOIN01000047">
    <property type="protein sequence ID" value="ELZ00906.1"/>
    <property type="molecule type" value="Genomic_DNA"/>
</dbReference>
<feature type="region of interest" description="Disordered" evidence="1">
    <location>
        <begin position="1"/>
        <end position="31"/>
    </location>
</feature>
<dbReference type="Proteomes" id="UP000011693">
    <property type="component" value="Unassembled WGS sequence"/>
</dbReference>
<keyword evidence="3" id="KW-1185">Reference proteome</keyword>
<organism evidence="2 3">
    <name type="scientific">Natrialba chahannaoensis JCM 10990</name>
    <dbReference type="NCBI Taxonomy" id="1227492"/>
    <lineage>
        <taxon>Archaea</taxon>
        <taxon>Methanobacteriati</taxon>
        <taxon>Methanobacteriota</taxon>
        <taxon>Stenosarchaea group</taxon>
        <taxon>Halobacteria</taxon>
        <taxon>Halobacteriales</taxon>
        <taxon>Natrialbaceae</taxon>
        <taxon>Natrialba</taxon>
    </lineage>
</organism>
<evidence type="ECO:0000313" key="2">
    <source>
        <dbReference type="EMBL" id="ELZ00906.1"/>
    </source>
</evidence>
<protein>
    <submittedName>
        <fullName evidence="2">Uncharacterized protein</fullName>
    </submittedName>
</protein>
<dbReference type="STRING" id="1227492.C482_08588"/>
<proteinExistence type="predicted"/>
<name>M0AQA1_9EURY</name>
<gene>
    <name evidence="2" type="ORF">C482_08588</name>
</gene>
<feature type="compositionally biased region" description="Basic and acidic residues" evidence="1">
    <location>
        <begin position="1"/>
        <end position="23"/>
    </location>
</feature>